<keyword evidence="5" id="KW-0653">Protein transport</keyword>
<evidence type="ECO:0000256" key="9">
    <source>
        <dbReference type="SAM" id="Phobius"/>
    </source>
</evidence>
<dbReference type="AlphaFoldDB" id="A0A1F5RG14"/>
<dbReference type="InterPro" id="IPR055344">
    <property type="entry name" value="SecD_SecF_C_bact"/>
</dbReference>
<evidence type="ECO:0000313" key="13">
    <source>
        <dbReference type="Proteomes" id="UP000177230"/>
    </source>
</evidence>
<sequence length="232" mass="24751">MAIVLDDVVYSAPVIKSRISGGSGIIEGQFTADDARNLAIVLRAGALPAPVNLIEERTVGPSLGEDSIRAGITASLVGLSLVVLFMVVYYRLSGLMACGALALNLLFLLAFMAYFKATLTLPGIAGMILSLAMAVDANVLILERIREELRLAKPVRLAVDHGYDRAFSAIFDGNFTTILSAVFLFQFGTGPIKGFAVTLILGLCISMVTAIYITRLVFDSYLSANPVEELSI</sequence>
<dbReference type="Pfam" id="PF02355">
    <property type="entry name" value="SecD_SecF_C"/>
    <property type="match status" value="1"/>
</dbReference>
<evidence type="ECO:0000256" key="2">
    <source>
        <dbReference type="ARBA" id="ARBA00022448"/>
    </source>
</evidence>
<keyword evidence="2" id="KW-0813">Transport</keyword>
<evidence type="ECO:0000259" key="10">
    <source>
        <dbReference type="Pfam" id="PF02355"/>
    </source>
</evidence>
<feature type="transmembrane region" description="Helical" evidence="9">
    <location>
        <begin position="95"/>
        <end position="115"/>
    </location>
</feature>
<evidence type="ECO:0000256" key="5">
    <source>
        <dbReference type="ARBA" id="ARBA00022927"/>
    </source>
</evidence>
<comment type="caution">
    <text evidence="12">The sequence shown here is derived from an EMBL/GenBank/DDBJ whole genome shotgun (WGS) entry which is preliminary data.</text>
</comment>
<feature type="transmembrane region" description="Helical" evidence="9">
    <location>
        <begin position="166"/>
        <end position="188"/>
    </location>
</feature>
<dbReference type="GO" id="GO:0005886">
    <property type="term" value="C:plasma membrane"/>
    <property type="evidence" value="ECO:0007669"/>
    <property type="project" value="UniProtKB-SubCell"/>
</dbReference>
<evidence type="ECO:0000259" key="11">
    <source>
        <dbReference type="Pfam" id="PF22599"/>
    </source>
</evidence>
<keyword evidence="7" id="KW-0811">Translocation</keyword>
<dbReference type="SUPFAM" id="SSF82866">
    <property type="entry name" value="Multidrug efflux transporter AcrB transmembrane domain"/>
    <property type="match status" value="1"/>
</dbReference>
<accession>A0A1F5RG14</accession>
<dbReference type="PANTHER" id="PTHR30081">
    <property type="entry name" value="PROTEIN-EXPORT MEMBRANE PROTEIN SEC"/>
    <property type="match status" value="1"/>
</dbReference>
<dbReference type="FunFam" id="1.20.1640.10:FF:000004">
    <property type="entry name" value="Protein translocase subunit SecD"/>
    <property type="match status" value="1"/>
</dbReference>
<feature type="transmembrane region" description="Helical" evidence="9">
    <location>
        <begin position="194"/>
        <end position="213"/>
    </location>
</feature>
<dbReference type="InterPro" id="IPR054384">
    <property type="entry name" value="SecDF_P1_head"/>
</dbReference>
<dbReference type="Gene3D" id="1.20.1640.10">
    <property type="entry name" value="Multidrug efflux transporter AcrB transmembrane domain"/>
    <property type="match status" value="1"/>
</dbReference>
<name>A0A1F5RG14_9BACT</name>
<proteinExistence type="predicted"/>
<protein>
    <submittedName>
        <fullName evidence="12">Protein-export membrane protein SecD</fullName>
    </submittedName>
</protein>
<dbReference type="GO" id="GO:0006886">
    <property type="term" value="P:intracellular protein transport"/>
    <property type="evidence" value="ECO:0007669"/>
    <property type="project" value="InterPro"/>
</dbReference>
<dbReference type="PRINTS" id="PR00702">
    <property type="entry name" value="ACRIFLAVINRP"/>
</dbReference>
<keyword evidence="4 9" id="KW-0812">Transmembrane</keyword>
<dbReference type="NCBIfam" id="TIGR01129">
    <property type="entry name" value="secD"/>
    <property type="match status" value="1"/>
</dbReference>
<feature type="transmembrane region" description="Helical" evidence="9">
    <location>
        <begin position="121"/>
        <end position="145"/>
    </location>
</feature>
<feature type="transmembrane region" description="Helical" evidence="9">
    <location>
        <begin position="68"/>
        <end position="88"/>
    </location>
</feature>
<dbReference type="InterPro" id="IPR001036">
    <property type="entry name" value="Acrflvin-R"/>
</dbReference>
<keyword evidence="8 9" id="KW-0472">Membrane</keyword>
<evidence type="ECO:0000256" key="7">
    <source>
        <dbReference type="ARBA" id="ARBA00023010"/>
    </source>
</evidence>
<dbReference type="InterPro" id="IPR022813">
    <property type="entry name" value="SecD/SecF_arch_bac"/>
</dbReference>
<evidence type="ECO:0000256" key="8">
    <source>
        <dbReference type="ARBA" id="ARBA00023136"/>
    </source>
</evidence>
<reference evidence="12 13" key="1">
    <citation type="journal article" date="2016" name="Nat. Commun.">
        <title>Thousands of microbial genomes shed light on interconnected biogeochemical processes in an aquifer system.</title>
        <authorList>
            <person name="Anantharaman K."/>
            <person name="Brown C.T."/>
            <person name="Hug L.A."/>
            <person name="Sharon I."/>
            <person name="Castelle C.J."/>
            <person name="Probst A.J."/>
            <person name="Thomas B.C."/>
            <person name="Singh A."/>
            <person name="Wilkins M.J."/>
            <person name="Karaoz U."/>
            <person name="Brodie E.L."/>
            <person name="Williams K.H."/>
            <person name="Hubbard S.S."/>
            <person name="Banfield J.F."/>
        </authorList>
    </citation>
    <scope>NUCLEOTIDE SEQUENCE [LARGE SCALE GENOMIC DNA]</scope>
</reference>
<evidence type="ECO:0000256" key="6">
    <source>
        <dbReference type="ARBA" id="ARBA00022989"/>
    </source>
</evidence>
<feature type="domain" description="SecDF P1 head subdomain" evidence="11">
    <location>
        <begin position="1"/>
        <end position="49"/>
    </location>
</feature>
<dbReference type="Gene3D" id="3.30.1360.200">
    <property type="match status" value="1"/>
</dbReference>
<dbReference type="NCBIfam" id="TIGR00916">
    <property type="entry name" value="2A0604s01"/>
    <property type="match status" value="1"/>
</dbReference>
<dbReference type="Proteomes" id="UP000177230">
    <property type="component" value="Unassembled WGS sequence"/>
</dbReference>
<feature type="domain" description="Protein export membrane protein SecD/SecF C-terminal" evidence="10">
    <location>
        <begin position="52"/>
        <end position="215"/>
    </location>
</feature>
<evidence type="ECO:0000256" key="1">
    <source>
        <dbReference type="ARBA" id="ARBA00004651"/>
    </source>
</evidence>
<organism evidence="12 13">
    <name type="scientific">Candidatus Edwardsbacteria bacterium GWF2_54_11</name>
    <dbReference type="NCBI Taxonomy" id="1817851"/>
    <lineage>
        <taxon>Bacteria</taxon>
        <taxon>Candidatus Edwardsiibacteriota</taxon>
    </lineage>
</organism>
<evidence type="ECO:0000313" key="12">
    <source>
        <dbReference type="EMBL" id="OGF13342.1"/>
    </source>
</evidence>
<dbReference type="Pfam" id="PF22599">
    <property type="entry name" value="SecDF_P1_head"/>
    <property type="match status" value="1"/>
</dbReference>
<comment type="subcellular location">
    <subcellularLocation>
        <location evidence="1">Cell membrane</location>
        <topology evidence="1">Multi-pass membrane protein</topology>
    </subcellularLocation>
</comment>
<keyword evidence="6 9" id="KW-1133">Transmembrane helix</keyword>
<dbReference type="PANTHER" id="PTHR30081:SF1">
    <property type="entry name" value="PROTEIN TRANSLOCASE SUBUNIT SECD"/>
    <property type="match status" value="1"/>
</dbReference>
<evidence type="ECO:0000256" key="3">
    <source>
        <dbReference type="ARBA" id="ARBA00022475"/>
    </source>
</evidence>
<keyword evidence="3" id="KW-1003">Cell membrane</keyword>
<dbReference type="GO" id="GO:0015450">
    <property type="term" value="F:protein-transporting ATPase activity"/>
    <property type="evidence" value="ECO:0007669"/>
    <property type="project" value="InterPro"/>
</dbReference>
<dbReference type="InterPro" id="IPR048634">
    <property type="entry name" value="SecD_SecF_C"/>
</dbReference>
<dbReference type="InterPro" id="IPR005791">
    <property type="entry name" value="SecD"/>
</dbReference>
<evidence type="ECO:0000256" key="4">
    <source>
        <dbReference type="ARBA" id="ARBA00022692"/>
    </source>
</evidence>
<gene>
    <name evidence="12" type="ORF">A2024_00010</name>
</gene>
<dbReference type="EMBL" id="MFFM01000020">
    <property type="protein sequence ID" value="OGF13342.1"/>
    <property type="molecule type" value="Genomic_DNA"/>
</dbReference>